<dbReference type="InterPro" id="IPR050266">
    <property type="entry name" value="AB_hydrolase_sf"/>
</dbReference>
<gene>
    <name evidence="2" type="ORF">HNR02_004924</name>
</gene>
<sequence>MTSTPTSAPVQDGWTEPPARVAGHLAAVAAMWQELPQLLPKMIAAPDDFFDAEAPIGAIARRLAAIPRTTAPQPSADGEVEVLAGTAFTHHFTDAPGDGETVRWHYVESGPADAEPVIFLHGVPDSWFQWHLVMAAISDRYRCIAVDLKGYGQSGKRTGDYRQEGVADQLIALLDTIGVDRFSLVTHDRGTPPADHLVAKVPDRVVRYGRGQQHLWHLHPTLHPQELMFTAPTAPFVLEDARTTTIVAYTALGAKPVDDELLVRTIAEFSYPGINTAVPRYFNSSSFRQEWVERRTRLMPAWRCPVLLLQGRDDPGQPYEFYRDPAVLAMLPEGSGLHLLDAGHFWPFEAPAEAAEVIRGFLDGEN</sequence>
<proteinExistence type="predicted"/>
<dbReference type="Proteomes" id="UP000549616">
    <property type="component" value="Unassembled WGS sequence"/>
</dbReference>
<dbReference type="RefSeq" id="WP_179775470.1">
    <property type="nucleotide sequence ID" value="NZ_JACCFK010000001.1"/>
</dbReference>
<comment type="caution">
    <text evidence="2">The sequence shown here is derived from an EMBL/GenBank/DDBJ whole genome shotgun (WGS) entry which is preliminary data.</text>
</comment>
<dbReference type="Gene3D" id="3.40.50.1820">
    <property type="entry name" value="alpha/beta hydrolase"/>
    <property type="match status" value="1"/>
</dbReference>
<evidence type="ECO:0000313" key="2">
    <source>
        <dbReference type="EMBL" id="NYI91601.1"/>
    </source>
</evidence>
<dbReference type="Pfam" id="PF00561">
    <property type="entry name" value="Abhydrolase_1"/>
    <property type="match status" value="1"/>
</dbReference>
<organism evidence="2 3">
    <name type="scientific">Amycolatopsis endophytica</name>
    <dbReference type="NCBI Taxonomy" id="860233"/>
    <lineage>
        <taxon>Bacteria</taxon>
        <taxon>Bacillati</taxon>
        <taxon>Actinomycetota</taxon>
        <taxon>Actinomycetes</taxon>
        <taxon>Pseudonocardiales</taxon>
        <taxon>Pseudonocardiaceae</taxon>
        <taxon>Amycolatopsis</taxon>
    </lineage>
</organism>
<dbReference type="EMBL" id="JACCFK010000001">
    <property type="protein sequence ID" value="NYI91601.1"/>
    <property type="molecule type" value="Genomic_DNA"/>
</dbReference>
<dbReference type="InterPro" id="IPR029058">
    <property type="entry name" value="AB_hydrolase_fold"/>
</dbReference>
<feature type="domain" description="AB hydrolase-1" evidence="1">
    <location>
        <begin position="116"/>
        <end position="205"/>
    </location>
</feature>
<name>A0A853BA91_9PSEU</name>
<dbReference type="InterPro" id="IPR000639">
    <property type="entry name" value="Epox_hydrolase-like"/>
</dbReference>
<dbReference type="PANTHER" id="PTHR43798">
    <property type="entry name" value="MONOACYLGLYCEROL LIPASE"/>
    <property type="match status" value="1"/>
</dbReference>
<keyword evidence="3" id="KW-1185">Reference proteome</keyword>
<accession>A0A853BA91</accession>
<dbReference type="PRINTS" id="PR00412">
    <property type="entry name" value="EPOXHYDRLASE"/>
</dbReference>
<evidence type="ECO:0000313" key="3">
    <source>
        <dbReference type="Proteomes" id="UP000549616"/>
    </source>
</evidence>
<protein>
    <submittedName>
        <fullName evidence="2">Pimeloyl-ACP methyl ester carboxylesterase</fullName>
    </submittedName>
</protein>
<dbReference type="SUPFAM" id="SSF53474">
    <property type="entry name" value="alpha/beta-Hydrolases"/>
    <property type="match status" value="1"/>
</dbReference>
<dbReference type="GO" id="GO:0003824">
    <property type="term" value="F:catalytic activity"/>
    <property type="evidence" value="ECO:0007669"/>
    <property type="project" value="InterPro"/>
</dbReference>
<dbReference type="InterPro" id="IPR000073">
    <property type="entry name" value="AB_hydrolase_1"/>
</dbReference>
<reference evidence="2 3" key="1">
    <citation type="submission" date="2020-07" db="EMBL/GenBank/DDBJ databases">
        <title>Sequencing the genomes of 1000 actinobacteria strains.</title>
        <authorList>
            <person name="Klenk H.-P."/>
        </authorList>
    </citation>
    <scope>NUCLEOTIDE SEQUENCE [LARGE SCALE GENOMIC DNA]</scope>
    <source>
        <strain evidence="2 3">DSM 104006</strain>
    </source>
</reference>
<evidence type="ECO:0000259" key="1">
    <source>
        <dbReference type="Pfam" id="PF00561"/>
    </source>
</evidence>
<dbReference type="AlphaFoldDB" id="A0A853BA91"/>